<dbReference type="PIRSF" id="PIRSF036710">
    <property type="entry name" value="YphA_Bacsu"/>
    <property type="match status" value="1"/>
</dbReference>
<dbReference type="Pfam" id="PF24124">
    <property type="entry name" value="YphA"/>
    <property type="match status" value="1"/>
</dbReference>
<keyword evidence="1" id="KW-0472">Membrane</keyword>
<dbReference type="Proteomes" id="UP000027980">
    <property type="component" value="Chromosome"/>
</dbReference>
<feature type="transmembrane region" description="Helical" evidence="1">
    <location>
        <begin position="6"/>
        <end position="22"/>
    </location>
</feature>
<dbReference type="RefSeq" id="WP_038560931.1">
    <property type="nucleotide sequence ID" value="NZ_CP008876.1"/>
</dbReference>
<keyword evidence="1" id="KW-1133">Transmembrane helix</keyword>
<organism evidence="2 3">
    <name type="scientific">Terribacillus saccharophilus</name>
    <dbReference type="NCBI Taxonomy" id="361277"/>
    <lineage>
        <taxon>Bacteria</taxon>
        <taxon>Bacillati</taxon>
        <taxon>Bacillota</taxon>
        <taxon>Bacilli</taxon>
        <taxon>Bacillales</taxon>
        <taxon>Bacillaceae</taxon>
        <taxon>Terribacillus</taxon>
    </lineage>
</organism>
<gene>
    <name evidence="2" type="ORF">GZ22_08460</name>
</gene>
<dbReference type="GeneID" id="34220858"/>
<dbReference type="InterPro" id="IPR014617">
    <property type="entry name" value="YphA_Bacsu"/>
</dbReference>
<name>A0A075LQD4_9BACI</name>
<feature type="transmembrane region" description="Helical" evidence="1">
    <location>
        <begin position="99"/>
        <end position="121"/>
    </location>
</feature>
<keyword evidence="1" id="KW-0812">Transmembrane</keyword>
<feature type="transmembrane region" description="Helical" evidence="1">
    <location>
        <begin position="128"/>
        <end position="151"/>
    </location>
</feature>
<dbReference type="OrthoDB" id="2965169at2"/>
<accession>A0A075LQD4</accession>
<feature type="transmembrane region" description="Helical" evidence="1">
    <location>
        <begin position="76"/>
        <end position="93"/>
    </location>
</feature>
<dbReference type="HOGENOM" id="CLU_112323_1_0_9"/>
<protein>
    <submittedName>
        <fullName evidence="2">Uncharacterized protein</fullName>
    </submittedName>
</protein>
<evidence type="ECO:0000256" key="1">
    <source>
        <dbReference type="SAM" id="Phobius"/>
    </source>
</evidence>
<dbReference type="EMBL" id="CP008876">
    <property type="protein sequence ID" value="AIF66663.1"/>
    <property type="molecule type" value="Genomic_DNA"/>
</dbReference>
<feature type="transmembrane region" description="Helical" evidence="1">
    <location>
        <begin position="29"/>
        <end position="46"/>
    </location>
</feature>
<dbReference type="AlphaFoldDB" id="A0A075LQD4"/>
<feature type="transmembrane region" description="Helical" evidence="1">
    <location>
        <begin position="163"/>
        <end position="180"/>
    </location>
</feature>
<reference evidence="2 3" key="1">
    <citation type="submission" date="2014-07" db="EMBL/GenBank/DDBJ databases">
        <title>Complete genome sequence of a moderately halophilic bacterium Terribacillus aidingensis MP602, isolated from Cryptomeria fortunei in Tianmu mountain in China.</title>
        <authorList>
            <person name="Wang Y."/>
            <person name="Lu P."/>
            <person name="Zhang L."/>
        </authorList>
    </citation>
    <scope>NUCLEOTIDE SEQUENCE [LARGE SCALE GENOMIC DNA]</scope>
    <source>
        <strain evidence="2 3">MP602</strain>
    </source>
</reference>
<dbReference type="KEGG" id="tap:GZ22_08460"/>
<sequence length="195" mass="22066">MEGFYFFWATWISWILVTFFMRHSLARTLFAFAILLTISLSGFSFNFAGHRIFATVFLLAVIGYLFIFASKRVGRGTFGSICVGIAYAGMLLWELTNPVALLIPRVLLFSLTLFALVIYLTRNFHLQIGIICLGFSIGEVVYLLLLDIYGLQQDAGSFKSMDVMGIVLLLLISAKLLSMLRQYLRNKSKWTTGRT</sequence>
<proteinExistence type="predicted"/>
<evidence type="ECO:0000313" key="2">
    <source>
        <dbReference type="EMBL" id="AIF66663.1"/>
    </source>
</evidence>
<evidence type="ECO:0000313" key="3">
    <source>
        <dbReference type="Proteomes" id="UP000027980"/>
    </source>
</evidence>
<feature type="transmembrane region" description="Helical" evidence="1">
    <location>
        <begin position="52"/>
        <end position="69"/>
    </location>
</feature>